<evidence type="ECO:0000256" key="6">
    <source>
        <dbReference type="ARBA" id="ARBA00022619"/>
    </source>
</evidence>
<dbReference type="InterPro" id="IPR050765">
    <property type="entry name" value="Riboflavin_Biosynth_HTPR"/>
</dbReference>
<comment type="catalytic activity">
    <reaction evidence="12">
        <text>2,5-diamino-6-(1-D-ribitylamino)pyrimidin-4(3H)-one 5'-phosphate + NADP(+) = 2,5-diamino-6-(1-D-ribosylamino)pyrimidin-4(3H)-one 5'-phosphate + NADPH + H(+)</text>
        <dbReference type="Rhea" id="RHEA:27278"/>
        <dbReference type="ChEBI" id="CHEBI:15378"/>
        <dbReference type="ChEBI" id="CHEBI:57783"/>
        <dbReference type="ChEBI" id="CHEBI:58349"/>
        <dbReference type="ChEBI" id="CHEBI:58890"/>
        <dbReference type="ChEBI" id="CHEBI:59545"/>
        <dbReference type="EC" id="1.1.1.302"/>
    </reaction>
</comment>
<evidence type="ECO:0000256" key="12">
    <source>
        <dbReference type="ARBA" id="ARBA00049020"/>
    </source>
</evidence>
<dbReference type="GO" id="GO:0009231">
    <property type="term" value="P:riboflavin biosynthetic process"/>
    <property type="evidence" value="ECO:0007669"/>
    <property type="project" value="UniProtKB-KW"/>
</dbReference>
<dbReference type="OrthoDB" id="5432at2759"/>
<evidence type="ECO:0000256" key="10">
    <source>
        <dbReference type="ARBA" id="ARBA00031630"/>
    </source>
</evidence>
<dbReference type="EC" id="1.1.1.302" evidence="4"/>
<dbReference type="RefSeq" id="XP_017994049.1">
    <property type="nucleotide sequence ID" value="XM_018137506.1"/>
</dbReference>
<name>A0A0M8MTH2_9BASI</name>
<keyword evidence="7" id="KW-0521">NADP</keyword>
<evidence type="ECO:0000256" key="2">
    <source>
        <dbReference type="ARBA" id="ARBA00005104"/>
    </source>
</evidence>
<evidence type="ECO:0000256" key="11">
    <source>
        <dbReference type="ARBA" id="ARBA00047550"/>
    </source>
</evidence>
<gene>
    <name evidence="14" type="ORF">Malapachy_3026</name>
</gene>
<dbReference type="STRING" id="77020.A0A0M8MTH2"/>
<keyword evidence="8" id="KW-0560">Oxidoreductase</keyword>
<dbReference type="GeneID" id="28729382"/>
<sequence length="240" mass="26311">MTDAWLARYAPQPRQGRPWVTLTFAQSQDGKIAGAQKQQLRLSGERSMTMTHRIRSMHDAILVGIGTMMADNPRLNVRLDGYTGPSPRPIVLDRDLRTPPTCRLMDVARVSPPILMACPPSEPDALHGWRKRKEALEEAGFLVECVDMEGTQLSWSSILQRLAALHLSSVMIEGGAGVIDSVLQTHTVSPMIDVVLVTVAPTVVGEEGYGYTTSLFDMPAWHEASRCSLSPDTVIALLPL</sequence>
<comment type="pathway">
    <text evidence="2">Cofactor biosynthesis; riboflavin biosynthesis.</text>
</comment>
<dbReference type="InterPro" id="IPR002734">
    <property type="entry name" value="RibDG_C"/>
</dbReference>
<dbReference type="AlphaFoldDB" id="A0A0M8MTH2"/>
<accession>A0A0M8MTH2</accession>
<evidence type="ECO:0000256" key="8">
    <source>
        <dbReference type="ARBA" id="ARBA00023002"/>
    </source>
</evidence>
<evidence type="ECO:0000259" key="13">
    <source>
        <dbReference type="Pfam" id="PF01872"/>
    </source>
</evidence>
<dbReference type="PANTHER" id="PTHR38011">
    <property type="entry name" value="DIHYDROFOLATE REDUCTASE FAMILY PROTEIN (AFU_ORTHOLOGUE AFUA_8G06820)"/>
    <property type="match status" value="1"/>
</dbReference>
<evidence type="ECO:0000256" key="4">
    <source>
        <dbReference type="ARBA" id="ARBA00012851"/>
    </source>
</evidence>
<evidence type="ECO:0000313" key="15">
    <source>
        <dbReference type="Proteomes" id="UP000037751"/>
    </source>
</evidence>
<comment type="caution">
    <text evidence="14">The sequence shown here is derived from an EMBL/GenBank/DDBJ whole genome shotgun (WGS) entry which is preliminary data.</text>
</comment>
<comment type="catalytic activity">
    <reaction evidence="11">
        <text>2,5-diamino-6-(1-D-ribitylamino)pyrimidin-4(3H)-one 5'-phosphate + NAD(+) = 2,5-diamino-6-(1-D-ribosylamino)pyrimidin-4(3H)-one 5'-phosphate + NADH + H(+)</text>
        <dbReference type="Rhea" id="RHEA:27274"/>
        <dbReference type="ChEBI" id="CHEBI:15378"/>
        <dbReference type="ChEBI" id="CHEBI:57540"/>
        <dbReference type="ChEBI" id="CHEBI:57945"/>
        <dbReference type="ChEBI" id="CHEBI:58890"/>
        <dbReference type="ChEBI" id="CHEBI:59545"/>
        <dbReference type="EC" id="1.1.1.302"/>
    </reaction>
</comment>
<keyword evidence="6" id="KW-0686">Riboflavin biosynthesis</keyword>
<dbReference type="EMBL" id="LGAV01000001">
    <property type="protein sequence ID" value="KOS16417.1"/>
    <property type="molecule type" value="Genomic_DNA"/>
</dbReference>
<proteinExistence type="inferred from homology"/>
<feature type="domain" description="Bacterial bifunctional deaminase-reductase C-terminal" evidence="13">
    <location>
        <begin position="18"/>
        <end position="233"/>
    </location>
</feature>
<evidence type="ECO:0000256" key="7">
    <source>
        <dbReference type="ARBA" id="ARBA00022857"/>
    </source>
</evidence>
<reference evidence="14 15" key="1">
    <citation type="submission" date="2015-07" db="EMBL/GenBank/DDBJ databases">
        <title>Draft Genome Sequence of Malassezia furfur CBS1878 and Malassezia pachydermatis CBS1879.</title>
        <authorList>
            <person name="Triana S."/>
            <person name="Ohm R."/>
            <person name="Gonzalez A."/>
            <person name="DeCock H."/>
            <person name="Restrepo S."/>
            <person name="Celis A."/>
        </authorList>
    </citation>
    <scope>NUCLEOTIDE SEQUENCE [LARGE SCALE GENOMIC DNA]</scope>
    <source>
        <strain evidence="14 15">CBS 1879</strain>
    </source>
</reference>
<dbReference type="Gene3D" id="3.40.430.10">
    <property type="entry name" value="Dihydrofolate Reductase, subunit A"/>
    <property type="match status" value="1"/>
</dbReference>
<organism evidence="14 15">
    <name type="scientific">Malassezia pachydermatis</name>
    <dbReference type="NCBI Taxonomy" id="77020"/>
    <lineage>
        <taxon>Eukaryota</taxon>
        <taxon>Fungi</taxon>
        <taxon>Dikarya</taxon>
        <taxon>Basidiomycota</taxon>
        <taxon>Ustilaginomycotina</taxon>
        <taxon>Malasseziomycetes</taxon>
        <taxon>Malasseziales</taxon>
        <taxon>Malasseziaceae</taxon>
        <taxon>Malassezia</taxon>
    </lineage>
</organism>
<evidence type="ECO:0000256" key="1">
    <source>
        <dbReference type="ARBA" id="ARBA00003555"/>
    </source>
</evidence>
<dbReference type="PANTHER" id="PTHR38011:SF7">
    <property type="entry name" value="2,5-DIAMINO-6-RIBOSYLAMINO-4(3H)-PYRIMIDINONE 5'-PHOSPHATE REDUCTASE"/>
    <property type="match status" value="1"/>
</dbReference>
<dbReference type="Pfam" id="PF01872">
    <property type="entry name" value="RibD_C"/>
    <property type="match status" value="1"/>
</dbReference>
<dbReference type="VEuPathDB" id="FungiDB:Malapachy_3026"/>
<dbReference type="GO" id="GO:0008703">
    <property type="term" value="F:5-amino-6-(5-phosphoribosylamino)uracil reductase activity"/>
    <property type="evidence" value="ECO:0007669"/>
    <property type="project" value="InterPro"/>
</dbReference>
<dbReference type="SUPFAM" id="SSF53597">
    <property type="entry name" value="Dihydrofolate reductase-like"/>
    <property type="match status" value="1"/>
</dbReference>
<evidence type="ECO:0000313" key="14">
    <source>
        <dbReference type="EMBL" id="KOS16417.1"/>
    </source>
</evidence>
<protein>
    <recommendedName>
        <fullName evidence="5">2,5-diamino-6-ribosylamino-4(3H)-pyrimidinone 5'-phosphate reductase</fullName>
        <ecNumber evidence="4">1.1.1.302</ecNumber>
    </recommendedName>
    <alternativeName>
        <fullName evidence="10">2,5-diamino-6-(5-phospho-D-ribosylamino)pyrimidin-4(3H)-one reductase</fullName>
    </alternativeName>
    <alternativeName>
        <fullName evidence="9">2,5-diamino-6-ribitylamino-4(3H)-pyrimidinone 5'-phosphate synthase</fullName>
    </alternativeName>
</protein>
<keyword evidence="15" id="KW-1185">Reference proteome</keyword>
<dbReference type="Proteomes" id="UP000037751">
    <property type="component" value="Unassembled WGS sequence"/>
</dbReference>
<evidence type="ECO:0000256" key="5">
    <source>
        <dbReference type="ARBA" id="ARBA00015035"/>
    </source>
</evidence>
<evidence type="ECO:0000256" key="9">
    <source>
        <dbReference type="ARBA" id="ARBA00030073"/>
    </source>
</evidence>
<comment type="function">
    <text evidence="1">Catalyzes an early step in riboflavin biosynthesis, the NADPH-dependent reduction of the ribose side chain of 2,5-diamino-6-ribosylamino-4(3H)-pyrimidinone 5'-phosphate, yielding 2,5-diamino-6-ribitylamino-4(3H)-pyrimidinone 5'-phosphate.</text>
</comment>
<comment type="similarity">
    <text evidence="3">Belongs to the HTP reductase family.</text>
</comment>
<evidence type="ECO:0000256" key="3">
    <source>
        <dbReference type="ARBA" id="ARBA00009723"/>
    </source>
</evidence>
<dbReference type="InterPro" id="IPR024072">
    <property type="entry name" value="DHFR-like_dom_sf"/>
</dbReference>